<evidence type="ECO:0000256" key="4">
    <source>
        <dbReference type="ARBA" id="ARBA00061551"/>
    </source>
</evidence>
<dbReference type="InterPro" id="IPR027417">
    <property type="entry name" value="P-loop_NTPase"/>
</dbReference>
<evidence type="ECO:0000256" key="3">
    <source>
        <dbReference type="ARBA" id="ARBA00022840"/>
    </source>
</evidence>
<dbReference type="GO" id="GO:0016740">
    <property type="term" value="F:transferase activity"/>
    <property type="evidence" value="ECO:0007669"/>
    <property type="project" value="UniProtKB-KW"/>
</dbReference>
<feature type="compositionally biased region" description="Polar residues" evidence="7">
    <location>
        <begin position="555"/>
        <end position="570"/>
    </location>
</feature>
<evidence type="ECO:0000256" key="7">
    <source>
        <dbReference type="SAM" id="MobiDB-lite"/>
    </source>
</evidence>
<dbReference type="PROSITE" id="PS00211">
    <property type="entry name" value="ABC_TRANSPORTER_1"/>
    <property type="match status" value="1"/>
</dbReference>
<accession>A0A401XL32</accession>
<feature type="coiled-coil region" evidence="6">
    <location>
        <begin position="573"/>
        <end position="646"/>
    </location>
</feature>
<keyword evidence="2" id="KW-0547">Nucleotide-binding</keyword>
<dbReference type="PANTHER" id="PTHR42855">
    <property type="entry name" value="ABC TRANSPORTER ATP-BINDING SUBUNIT"/>
    <property type="match status" value="1"/>
</dbReference>
<evidence type="ECO:0000256" key="2">
    <source>
        <dbReference type="ARBA" id="ARBA00022741"/>
    </source>
</evidence>
<dbReference type="GO" id="GO:0003677">
    <property type="term" value="F:DNA binding"/>
    <property type="evidence" value="ECO:0007669"/>
    <property type="project" value="InterPro"/>
</dbReference>
<dbReference type="FunFam" id="3.40.50.300:FF:000070">
    <property type="entry name" value="Putative ABC transporter ATP-binding component"/>
    <property type="match status" value="1"/>
</dbReference>
<dbReference type="Pfam" id="PF12848">
    <property type="entry name" value="ABC_tran_Xtn"/>
    <property type="match status" value="1"/>
</dbReference>
<keyword evidence="1" id="KW-0677">Repeat</keyword>
<name>A0A401XL32_9FLAO</name>
<dbReference type="InterPro" id="IPR003439">
    <property type="entry name" value="ABC_transporter-like_ATP-bd"/>
</dbReference>
<feature type="compositionally biased region" description="Basic and acidic residues" evidence="7">
    <location>
        <begin position="545"/>
        <end position="554"/>
    </location>
</feature>
<evidence type="ECO:0000259" key="8">
    <source>
        <dbReference type="PROSITE" id="PS50893"/>
    </source>
</evidence>
<dbReference type="SMART" id="SM00382">
    <property type="entry name" value="AAA"/>
    <property type="match status" value="2"/>
</dbReference>
<evidence type="ECO:0000256" key="6">
    <source>
        <dbReference type="SAM" id="Coils"/>
    </source>
</evidence>
<dbReference type="OrthoDB" id="1521973at2"/>
<proteinExistence type="inferred from homology"/>
<feature type="coiled-coil region" evidence="6">
    <location>
        <begin position="249"/>
        <end position="283"/>
    </location>
</feature>
<dbReference type="InterPro" id="IPR037118">
    <property type="entry name" value="Val-tRNA_synth_C_sf"/>
</dbReference>
<dbReference type="GO" id="GO:0005524">
    <property type="term" value="F:ATP binding"/>
    <property type="evidence" value="ECO:0007669"/>
    <property type="project" value="UniProtKB-KW"/>
</dbReference>
<dbReference type="CDD" id="cd03221">
    <property type="entry name" value="ABCF_EF-3"/>
    <property type="match status" value="2"/>
</dbReference>
<comment type="similarity">
    <text evidence="4">Belongs to the ABC transporter superfamily. ABCF family. YbiT subfamily.</text>
</comment>
<evidence type="ECO:0000256" key="5">
    <source>
        <dbReference type="ARBA" id="ARBA00074044"/>
    </source>
</evidence>
<dbReference type="EMBL" id="BHZE01000010">
    <property type="protein sequence ID" value="GCD77737.1"/>
    <property type="molecule type" value="Genomic_DNA"/>
</dbReference>
<dbReference type="Gene3D" id="1.10.287.380">
    <property type="entry name" value="Valyl-tRNA synthetase, C-terminal domain"/>
    <property type="match status" value="1"/>
</dbReference>
<protein>
    <recommendedName>
        <fullName evidence="5">Probable ATP-binding protein YbiT</fullName>
    </recommendedName>
</protein>
<dbReference type="Proteomes" id="UP000286715">
    <property type="component" value="Unassembled WGS sequence"/>
</dbReference>
<comment type="caution">
    <text evidence="9">The sequence shown here is derived from an EMBL/GenBank/DDBJ whole genome shotgun (WGS) entry which is preliminary data.</text>
</comment>
<dbReference type="AlphaFoldDB" id="A0A401XL32"/>
<reference evidence="9 10" key="1">
    <citation type="submission" date="2018-11" db="EMBL/GenBank/DDBJ databases">
        <title>Schleiferia aggregans sp. nov., a moderately thermophilic heterotrophic bacterium isolated from microbial mats at a terrestrial hot spring.</title>
        <authorList>
            <person name="Iino T."/>
            <person name="Ohkuma M."/>
            <person name="Haruta S."/>
        </authorList>
    </citation>
    <scope>NUCLEOTIDE SEQUENCE [LARGE SCALE GENOMIC DNA]</scope>
    <source>
        <strain evidence="9 10">LA</strain>
    </source>
</reference>
<dbReference type="Pfam" id="PF00005">
    <property type="entry name" value="ABC_tran"/>
    <property type="match status" value="2"/>
</dbReference>
<keyword evidence="9" id="KW-0808">Transferase</keyword>
<dbReference type="RefSeq" id="WP_124397854.1">
    <property type="nucleotide sequence ID" value="NZ_BHZE01000010.1"/>
</dbReference>
<sequence length="646" mass="73277">MVSIQQLTVEYPSKTLFKDINFLINPGERIGLAGRNGAGKSTLLKIIAGEISPHQGLVAKPRDISIGYLPQILPLPTGKTVKQEAETALDDIRKIQTEIDLINEALATRTDYDSQEYMHLIQRVSDLTHEFQVAGGYEAEGKVEKILKGLGFTDEDLDRQLDTFSGGWRMRVELAKILLKPHQLMLMDEPTNHLDLQSILWLENFLKNSDRALLLISHDKTFLDNVTTRTLEIAGGKIYDYPVPYSKFVELRKERIEHQQLQRKNQEKEIKETQQLIDRFRAKATKASFAQSLIKRLDKIELIEVDTEDTKTMHFRFPPAPRSGKVVLKAENVSMAFGEKTVLKQVNFEIERGERVAFVGKNGQGKTTMVRMILGELQGGGTLTIGHNVQIGYYAQEQHLTQDADRTLLEVIESAAPDELRPRARSLLGAFMFSGDEVYKKVKVLSGGERGRLALCKLLLQPSNLLVLDEPTNHLDIASKNVLKQALLDFEGTIVLVSHDRDFLQGLATKVFEFQGGTVKEWLGDIDSFLAEKQRETFRDYESKPSIFSDKKPSLETSSKTTEKQTFSNKNEQKKLQQKIEKIESEIHASEHLVKALEERLTNPEIFATSKGVELLNQYETTKKALEALMQQWEELTEALEKIQME</sequence>
<evidence type="ECO:0000313" key="9">
    <source>
        <dbReference type="EMBL" id="GCD77737.1"/>
    </source>
</evidence>
<feature type="region of interest" description="Disordered" evidence="7">
    <location>
        <begin position="545"/>
        <end position="573"/>
    </location>
</feature>
<dbReference type="GO" id="GO:0016887">
    <property type="term" value="F:ATP hydrolysis activity"/>
    <property type="evidence" value="ECO:0007669"/>
    <property type="project" value="InterPro"/>
</dbReference>
<dbReference type="Gene3D" id="3.40.50.300">
    <property type="entry name" value="P-loop containing nucleotide triphosphate hydrolases"/>
    <property type="match status" value="2"/>
</dbReference>
<dbReference type="InterPro" id="IPR051309">
    <property type="entry name" value="ABCF_ATPase"/>
</dbReference>
<dbReference type="InterPro" id="IPR032781">
    <property type="entry name" value="ABC_tran_Xtn"/>
</dbReference>
<dbReference type="PROSITE" id="PS50893">
    <property type="entry name" value="ABC_TRANSPORTER_2"/>
    <property type="match status" value="2"/>
</dbReference>
<keyword evidence="6" id="KW-0175">Coiled coil</keyword>
<dbReference type="Pfam" id="PF16326">
    <property type="entry name" value="ABC_tran_CTD"/>
    <property type="match status" value="1"/>
</dbReference>
<organism evidence="9 10">
    <name type="scientific">Thermaurantimonas aggregans</name>
    <dbReference type="NCBI Taxonomy" id="2173829"/>
    <lineage>
        <taxon>Bacteria</taxon>
        <taxon>Pseudomonadati</taxon>
        <taxon>Bacteroidota</taxon>
        <taxon>Flavobacteriia</taxon>
        <taxon>Flavobacteriales</taxon>
        <taxon>Schleiferiaceae</taxon>
        <taxon>Thermaurantimonas</taxon>
    </lineage>
</organism>
<keyword evidence="3" id="KW-0067">ATP-binding</keyword>
<dbReference type="InterPro" id="IPR032524">
    <property type="entry name" value="ABC_tran_C"/>
</dbReference>
<feature type="domain" description="ABC transporter" evidence="8">
    <location>
        <begin position="328"/>
        <end position="541"/>
    </location>
</feature>
<gene>
    <name evidence="9" type="ORF">JCM31826_12190</name>
</gene>
<evidence type="ECO:0000313" key="10">
    <source>
        <dbReference type="Proteomes" id="UP000286715"/>
    </source>
</evidence>
<keyword evidence="10" id="KW-1185">Reference proteome</keyword>
<evidence type="ECO:0000256" key="1">
    <source>
        <dbReference type="ARBA" id="ARBA00022737"/>
    </source>
</evidence>
<dbReference type="SUPFAM" id="SSF52540">
    <property type="entry name" value="P-loop containing nucleoside triphosphate hydrolases"/>
    <property type="match status" value="2"/>
</dbReference>
<dbReference type="InterPro" id="IPR003593">
    <property type="entry name" value="AAA+_ATPase"/>
</dbReference>
<dbReference type="FunFam" id="3.40.50.300:FF:000011">
    <property type="entry name" value="Putative ABC transporter ATP-binding component"/>
    <property type="match status" value="1"/>
</dbReference>
<feature type="domain" description="ABC transporter" evidence="8">
    <location>
        <begin position="2"/>
        <end position="260"/>
    </location>
</feature>
<dbReference type="InterPro" id="IPR017871">
    <property type="entry name" value="ABC_transporter-like_CS"/>
</dbReference>
<dbReference type="PANTHER" id="PTHR42855:SF2">
    <property type="entry name" value="DRUG RESISTANCE ABC TRANSPORTER,ATP-BINDING PROTEIN"/>
    <property type="match status" value="1"/>
</dbReference>